<reference evidence="1" key="1">
    <citation type="journal article" date="2013" name="J. Plant Res.">
        <title>Effect of fungi and light on seed germination of three Opuntia species from semiarid lands of central Mexico.</title>
        <authorList>
            <person name="Delgado-Sanchez P."/>
            <person name="Jimenez-Bremont J.F."/>
            <person name="Guerrero-Gonzalez Mde L."/>
            <person name="Flores J."/>
        </authorList>
    </citation>
    <scope>NUCLEOTIDE SEQUENCE</scope>
    <source>
        <tissue evidence="1">Cladode</tissue>
    </source>
</reference>
<evidence type="ECO:0000313" key="1">
    <source>
        <dbReference type="EMBL" id="MBA4668305.1"/>
    </source>
</evidence>
<dbReference type="GO" id="GO:0045893">
    <property type="term" value="P:positive regulation of DNA-templated transcription"/>
    <property type="evidence" value="ECO:0007669"/>
    <property type="project" value="TreeGrafter"/>
</dbReference>
<dbReference type="PANTHER" id="PTHR31604">
    <property type="entry name" value="PROTEIN LATERAL ROOT PRIMORDIUM 1"/>
    <property type="match status" value="1"/>
</dbReference>
<dbReference type="GO" id="GO:0005634">
    <property type="term" value="C:nucleus"/>
    <property type="evidence" value="ECO:0007669"/>
    <property type="project" value="TreeGrafter"/>
</dbReference>
<dbReference type="EMBL" id="GISG01239105">
    <property type="protein sequence ID" value="MBA4668304.1"/>
    <property type="molecule type" value="Transcribed_RNA"/>
</dbReference>
<dbReference type="Pfam" id="PF05142">
    <property type="entry name" value="DUF702"/>
    <property type="match status" value="1"/>
</dbReference>
<dbReference type="PANTHER" id="PTHR31604:SF2">
    <property type="entry name" value="PROTEIN SHI RELATED SEQUENCE 7"/>
    <property type="match status" value="1"/>
</dbReference>
<dbReference type="AlphaFoldDB" id="A0A7C9EMK2"/>
<organism evidence="1">
    <name type="scientific">Opuntia streptacantha</name>
    <name type="common">Prickly pear cactus</name>
    <name type="synonym">Opuntia cardona</name>
    <dbReference type="NCBI Taxonomy" id="393608"/>
    <lineage>
        <taxon>Eukaryota</taxon>
        <taxon>Viridiplantae</taxon>
        <taxon>Streptophyta</taxon>
        <taxon>Embryophyta</taxon>
        <taxon>Tracheophyta</taxon>
        <taxon>Spermatophyta</taxon>
        <taxon>Magnoliopsida</taxon>
        <taxon>eudicotyledons</taxon>
        <taxon>Gunneridae</taxon>
        <taxon>Pentapetalae</taxon>
        <taxon>Caryophyllales</taxon>
        <taxon>Cactineae</taxon>
        <taxon>Cactaceae</taxon>
        <taxon>Opuntioideae</taxon>
        <taxon>Opuntia</taxon>
    </lineage>
</organism>
<dbReference type="InterPro" id="IPR007818">
    <property type="entry name" value="SHI"/>
</dbReference>
<name>A0A7C9EMK2_OPUST</name>
<proteinExistence type="predicted"/>
<accession>A0A7C9EMK2</accession>
<sequence>MEVGMNNYLPAEVSSPAVFRCVRVSSIDENKEEYAYQTAVSIGGHVFKGILYDQGPDHHHQGSGGGGATSTYLYAATGDHTTSAGGDNNPPPVNNFVMTSAMASSSSGGGVGYIDPSMYPVPLSSYMPAPGTHFFPNPSRP</sequence>
<dbReference type="InterPro" id="IPR006511">
    <property type="entry name" value="SHI_C"/>
</dbReference>
<dbReference type="GO" id="GO:0003677">
    <property type="term" value="F:DNA binding"/>
    <property type="evidence" value="ECO:0007669"/>
    <property type="project" value="TreeGrafter"/>
</dbReference>
<reference evidence="1" key="2">
    <citation type="submission" date="2020-07" db="EMBL/GenBank/DDBJ databases">
        <authorList>
            <person name="Vera ALvarez R."/>
            <person name="Arias-Moreno D.M."/>
            <person name="Jimenez-Jacinto V."/>
            <person name="Jimenez-Bremont J.F."/>
            <person name="Swaminathan K."/>
            <person name="Moose S.P."/>
            <person name="Guerrero-Gonzalez M.L."/>
            <person name="Marino-Ramirez L."/>
            <person name="Landsman D."/>
            <person name="Rodriguez-Kessler M."/>
            <person name="Delgado-Sanchez P."/>
        </authorList>
    </citation>
    <scope>NUCLEOTIDE SEQUENCE</scope>
    <source>
        <tissue evidence="1">Cladode</tissue>
    </source>
</reference>
<dbReference type="EMBL" id="GISG01239106">
    <property type="protein sequence ID" value="MBA4668305.1"/>
    <property type="molecule type" value="Transcribed_RNA"/>
</dbReference>
<dbReference type="GO" id="GO:0003700">
    <property type="term" value="F:DNA-binding transcription factor activity"/>
    <property type="evidence" value="ECO:0007669"/>
    <property type="project" value="InterPro"/>
</dbReference>
<dbReference type="NCBIfam" id="TIGR01624">
    <property type="entry name" value="LRP1_Cterm"/>
    <property type="match status" value="1"/>
</dbReference>
<protein>
    <submittedName>
        <fullName evidence="1">Uncharacterized protein</fullName>
    </submittedName>
</protein>